<evidence type="ECO:0000313" key="2">
    <source>
        <dbReference type="EMBL" id="TQM37836.1"/>
    </source>
</evidence>
<dbReference type="EMBL" id="VFPH01000002">
    <property type="protein sequence ID" value="TQM37836.1"/>
    <property type="molecule type" value="Genomic_DNA"/>
</dbReference>
<accession>A0A543FVI2</accession>
<dbReference type="RefSeq" id="WP_142104598.1">
    <property type="nucleotide sequence ID" value="NZ_VFPH01000002.1"/>
</dbReference>
<sequence>MSAIGALLGTVLLLFQIVLVARAVVDWVAVASSGPEPEWRRTAQRVTHAVTEPVLAPVRRILPPVRFGSVGIDLAFIVVFFAAVVLRQIVLWL</sequence>
<comment type="caution">
    <text evidence="2">The sequence shown here is derived from an EMBL/GenBank/DDBJ whole genome shotgun (WGS) entry which is preliminary data.</text>
</comment>
<dbReference type="Proteomes" id="UP000319818">
    <property type="component" value="Unassembled WGS sequence"/>
</dbReference>
<feature type="transmembrane region" description="Helical" evidence="1">
    <location>
        <begin position="67"/>
        <end position="86"/>
    </location>
</feature>
<keyword evidence="1" id="KW-1133">Transmembrane helix</keyword>
<proteinExistence type="predicted"/>
<dbReference type="InterPro" id="IPR003425">
    <property type="entry name" value="CCB3/YggT"/>
</dbReference>
<organism evidence="2 3">
    <name type="scientific">Pseudonocardia cypriaca</name>
    <dbReference type="NCBI Taxonomy" id="882449"/>
    <lineage>
        <taxon>Bacteria</taxon>
        <taxon>Bacillati</taxon>
        <taxon>Actinomycetota</taxon>
        <taxon>Actinomycetes</taxon>
        <taxon>Pseudonocardiales</taxon>
        <taxon>Pseudonocardiaceae</taxon>
        <taxon>Pseudonocardia</taxon>
    </lineage>
</organism>
<keyword evidence="3" id="KW-1185">Reference proteome</keyword>
<evidence type="ECO:0000313" key="3">
    <source>
        <dbReference type="Proteomes" id="UP000319818"/>
    </source>
</evidence>
<gene>
    <name evidence="2" type="ORF">FB388_5055</name>
</gene>
<dbReference type="AlphaFoldDB" id="A0A543FVI2"/>
<reference evidence="2 3" key="1">
    <citation type="submission" date="2019-06" db="EMBL/GenBank/DDBJ databases">
        <title>Sequencing the genomes of 1000 actinobacteria strains.</title>
        <authorList>
            <person name="Klenk H.-P."/>
        </authorList>
    </citation>
    <scope>NUCLEOTIDE SEQUENCE [LARGE SCALE GENOMIC DNA]</scope>
    <source>
        <strain evidence="2 3">DSM 45511</strain>
    </source>
</reference>
<dbReference type="OrthoDB" id="3216131at2"/>
<keyword evidence="1" id="KW-0472">Membrane</keyword>
<name>A0A543FVI2_9PSEU</name>
<dbReference type="Pfam" id="PF02325">
    <property type="entry name" value="CCB3_YggT"/>
    <property type="match status" value="1"/>
</dbReference>
<dbReference type="GO" id="GO:0016020">
    <property type="term" value="C:membrane"/>
    <property type="evidence" value="ECO:0007669"/>
    <property type="project" value="InterPro"/>
</dbReference>
<evidence type="ECO:0000256" key="1">
    <source>
        <dbReference type="SAM" id="Phobius"/>
    </source>
</evidence>
<protein>
    <submittedName>
        <fullName evidence="2">YggT family protein</fullName>
    </submittedName>
</protein>
<keyword evidence="1" id="KW-0812">Transmembrane</keyword>